<feature type="region of interest" description="Disordered" evidence="1">
    <location>
        <begin position="1"/>
        <end position="42"/>
    </location>
</feature>
<feature type="region of interest" description="Disordered" evidence="1">
    <location>
        <begin position="326"/>
        <end position="403"/>
    </location>
</feature>
<gene>
    <name evidence="3" type="ORF">L3V18_04145</name>
</gene>
<keyword evidence="2" id="KW-0472">Membrane</keyword>
<reference evidence="3 4" key="1">
    <citation type="submission" date="2022-01" db="EMBL/GenBank/DDBJ databases">
        <title>Lysobacter chinensis sp. nov., a bacterium isolated from cow dung compost.</title>
        <authorList>
            <person name="Liu Y."/>
        </authorList>
    </citation>
    <scope>NUCLEOTIDE SEQUENCE [LARGE SCALE GENOMIC DNA]</scope>
    <source>
        <strain evidence="3 4">TLK-CK17</strain>
    </source>
</reference>
<keyword evidence="2" id="KW-1133">Transmembrane helix</keyword>
<accession>A0ABS9HPW5</accession>
<sequence length="403" mass="42770">MSDIEKQRRMRDRAREQRKRELQTTRDDTLGVSPLGDNKVVSDNTKEALKTAGHWAGVIGKRAAELTHKGVAAAAEKAKEAKAQLNAKRSKTAEERLKPTEAKSSTLTVQPAKVDVVPNFLKTDTAGSLVADGMAQDHVRVNGDDMEDKAPFEEMAAEDLVEALSVHEPAAIAGEADAVEVGEAVLVAALTEQQPVVEAPGLAQELNALSDLPAEALVEPQVTYDVSIGQSELALGAVEEPSNSPDGTPPEIPQASLQSMPGFRWPWVVGGVVAVALVAGAIYFLQEKNDQPPPSAPAPVAPVATPVVPEQLPEVVEAPVIAPSPALLSEQARPEPTIEKPEPVVGPVVADSARKEDQLKPSTQRAPATMPKKVRAPVSEPKSDWQQKANADLDAWAKKSGIE</sequence>
<feature type="region of interest" description="Disordered" evidence="1">
    <location>
        <begin position="84"/>
        <end position="105"/>
    </location>
</feature>
<dbReference type="RefSeq" id="WP_237053327.1">
    <property type="nucleotide sequence ID" value="NZ_JAKJPO010000001.1"/>
</dbReference>
<feature type="compositionally biased region" description="Basic and acidic residues" evidence="1">
    <location>
        <begin position="332"/>
        <end position="342"/>
    </location>
</feature>
<feature type="compositionally biased region" description="Basic and acidic residues" evidence="1">
    <location>
        <begin position="91"/>
        <end position="101"/>
    </location>
</feature>
<evidence type="ECO:0000256" key="2">
    <source>
        <dbReference type="SAM" id="Phobius"/>
    </source>
</evidence>
<evidence type="ECO:0000313" key="4">
    <source>
        <dbReference type="Proteomes" id="UP001430796"/>
    </source>
</evidence>
<evidence type="ECO:0000256" key="1">
    <source>
        <dbReference type="SAM" id="MobiDB-lite"/>
    </source>
</evidence>
<keyword evidence="2" id="KW-0812">Transmembrane</keyword>
<proteinExistence type="predicted"/>
<reference evidence="4" key="2">
    <citation type="submission" date="2022-01" db="EMBL/GenBank/DDBJ databases">
        <title>Lysobacter chinensis sp. nov., a bacterium isolated from cow dung compost.</title>
        <authorList>
            <person name="Zhou L.Y."/>
        </authorList>
    </citation>
    <scope>NUCLEOTIDE SEQUENCE [LARGE SCALE GENOMIC DNA]</scope>
    <source>
        <strain evidence="4">TLK-CK17</strain>
    </source>
</reference>
<evidence type="ECO:0000313" key="3">
    <source>
        <dbReference type="EMBL" id="MCF7220979.1"/>
    </source>
</evidence>
<comment type="caution">
    <text evidence="3">The sequence shown here is derived from an EMBL/GenBank/DDBJ whole genome shotgun (WGS) entry which is preliminary data.</text>
</comment>
<dbReference type="EMBL" id="JAKJPO010000001">
    <property type="protein sequence ID" value="MCF7220979.1"/>
    <property type="molecule type" value="Genomic_DNA"/>
</dbReference>
<name>A0ABS9HPW5_9GAMM</name>
<feature type="transmembrane region" description="Helical" evidence="2">
    <location>
        <begin position="265"/>
        <end position="285"/>
    </location>
</feature>
<organism evidence="3 4">
    <name type="scientific">Marilutibacter chinensis</name>
    <dbReference type="NCBI Taxonomy" id="2912247"/>
    <lineage>
        <taxon>Bacteria</taxon>
        <taxon>Pseudomonadati</taxon>
        <taxon>Pseudomonadota</taxon>
        <taxon>Gammaproteobacteria</taxon>
        <taxon>Lysobacterales</taxon>
        <taxon>Lysobacteraceae</taxon>
        <taxon>Marilutibacter</taxon>
    </lineage>
</organism>
<protein>
    <submittedName>
        <fullName evidence="3">Uncharacterized protein</fullName>
    </submittedName>
</protein>
<dbReference type="Proteomes" id="UP001430796">
    <property type="component" value="Unassembled WGS sequence"/>
</dbReference>
<reference evidence="3 4" key="3">
    <citation type="submission" date="2022-01" db="EMBL/GenBank/DDBJ databases">
        <authorList>
            <person name="Zhou L.Y."/>
        </authorList>
    </citation>
    <scope>NUCLEOTIDE SEQUENCE [LARGE SCALE GENOMIC DNA]</scope>
    <source>
        <strain evidence="3 4">TLK-CK17</strain>
    </source>
</reference>
<keyword evidence="4" id="KW-1185">Reference proteome</keyword>
<feature type="compositionally biased region" description="Basic and acidic residues" evidence="1">
    <location>
        <begin position="1"/>
        <end position="29"/>
    </location>
</feature>